<keyword evidence="2" id="KW-1185">Reference proteome</keyword>
<dbReference type="EMBL" id="JAVHNR010000003">
    <property type="protein sequence ID" value="KAK6348719.1"/>
    <property type="molecule type" value="Genomic_DNA"/>
</dbReference>
<organism evidence="1 2">
    <name type="scientific">Orbilia javanica</name>
    <dbReference type="NCBI Taxonomy" id="47235"/>
    <lineage>
        <taxon>Eukaryota</taxon>
        <taxon>Fungi</taxon>
        <taxon>Dikarya</taxon>
        <taxon>Ascomycota</taxon>
        <taxon>Pezizomycotina</taxon>
        <taxon>Orbiliomycetes</taxon>
        <taxon>Orbiliales</taxon>
        <taxon>Orbiliaceae</taxon>
        <taxon>Orbilia</taxon>
    </lineage>
</organism>
<sequence>MSSFSIFDGSLERLRQNATAIASTDAPNPPTGAPVTPSSGIATPRIAPEALKRPSVLVKLFDASVYYPIFCSIFVNLQFDDIVRLSFTCTALSTLPKQITNMQCDIDQMLTRWFTDPKGLRVIMAEQNIIIGSHFATALFSREFRTSTVRFYATGGAPSTALEQYLRSHGYEELPRVEVKTESRRRKYERPTHRGQVVEIRVCSNSPLGAFLASVNTTHLLNLVTSHKAYALFPKSAFMHKMSFITRDLSTDSVQHSLLRYSQYDYDFRPIIWDPRPLPYTQEITCPRRVGDKFTWVINFDNDGIPDPAIPQYVIESTCYRLSVTPDPTIFMNRQPNYTNARYRLSCSGFYSSVLKYHYTFGCSAWRAYIGARVDALTKIELYKLPLKDRANLDLTIKKDFYKLEGRFQKPDRWKYFDHLIREWWDDWVKDNDTSLV</sequence>
<protein>
    <submittedName>
        <fullName evidence="1">Uncharacterized protein</fullName>
    </submittedName>
</protein>
<dbReference type="Proteomes" id="UP001313282">
    <property type="component" value="Unassembled WGS sequence"/>
</dbReference>
<accession>A0AAN8MWM0</accession>
<evidence type="ECO:0000313" key="2">
    <source>
        <dbReference type="Proteomes" id="UP001313282"/>
    </source>
</evidence>
<dbReference type="AlphaFoldDB" id="A0AAN8MWM0"/>
<comment type="caution">
    <text evidence="1">The sequence shown here is derived from an EMBL/GenBank/DDBJ whole genome shotgun (WGS) entry which is preliminary data.</text>
</comment>
<proteinExistence type="predicted"/>
<evidence type="ECO:0000313" key="1">
    <source>
        <dbReference type="EMBL" id="KAK6348719.1"/>
    </source>
</evidence>
<reference evidence="1 2" key="1">
    <citation type="submission" date="2019-10" db="EMBL/GenBank/DDBJ databases">
        <authorList>
            <person name="Palmer J.M."/>
        </authorList>
    </citation>
    <scope>NUCLEOTIDE SEQUENCE [LARGE SCALE GENOMIC DNA]</scope>
    <source>
        <strain evidence="1 2">TWF718</strain>
    </source>
</reference>
<gene>
    <name evidence="1" type="ORF">TWF718_006506</name>
</gene>
<name>A0AAN8MWM0_9PEZI</name>